<keyword evidence="1" id="KW-0732">Signal</keyword>
<evidence type="ECO:0000256" key="1">
    <source>
        <dbReference type="SAM" id="SignalP"/>
    </source>
</evidence>
<dbReference type="AlphaFoldDB" id="A0A399JCQ4"/>
<dbReference type="PANTHER" id="PTHR43649:SF30">
    <property type="entry name" value="ABC TRANSPORTER SUBSTRATE-BINDING PROTEIN"/>
    <property type="match status" value="1"/>
</dbReference>
<dbReference type="SUPFAM" id="SSF53850">
    <property type="entry name" value="Periplasmic binding protein-like II"/>
    <property type="match status" value="1"/>
</dbReference>
<evidence type="ECO:0000313" key="3">
    <source>
        <dbReference type="Proteomes" id="UP000265419"/>
    </source>
</evidence>
<dbReference type="EMBL" id="QQXK01000004">
    <property type="protein sequence ID" value="RII43341.1"/>
    <property type="molecule type" value="Genomic_DNA"/>
</dbReference>
<reference evidence="2 3" key="1">
    <citation type="submission" date="2018-07" db="EMBL/GenBank/DDBJ databases">
        <title>Arthrobacter sp. nov., isolated from raw cow's milk with high bacterial count.</title>
        <authorList>
            <person name="Hahne J."/>
            <person name="Isele D."/>
            <person name="Lipski A."/>
        </authorList>
    </citation>
    <scope>NUCLEOTIDE SEQUENCE [LARGE SCALE GENOMIC DNA]</scope>
    <source>
        <strain evidence="2 3">JZ R-35</strain>
    </source>
</reference>
<proteinExistence type="predicted"/>
<dbReference type="Pfam" id="PF01547">
    <property type="entry name" value="SBP_bac_1"/>
    <property type="match status" value="1"/>
</dbReference>
<keyword evidence="3" id="KW-1185">Reference proteome</keyword>
<organism evidence="2 3">
    <name type="scientific">Galactobacter valiniphilus</name>
    <dbReference type="NCBI Taxonomy" id="2676122"/>
    <lineage>
        <taxon>Bacteria</taxon>
        <taxon>Bacillati</taxon>
        <taxon>Actinomycetota</taxon>
        <taxon>Actinomycetes</taxon>
        <taxon>Micrococcales</taxon>
        <taxon>Micrococcaceae</taxon>
        <taxon>Galactobacter</taxon>
    </lineage>
</organism>
<dbReference type="Gene3D" id="3.40.190.10">
    <property type="entry name" value="Periplasmic binding protein-like II"/>
    <property type="match status" value="1"/>
</dbReference>
<comment type="caution">
    <text evidence="2">The sequence shown here is derived from an EMBL/GenBank/DDBJ whole genome shotgun (WGS) entry which is preliminary data.</text>
</comment>
<dbReference type="PANTHER" id="PTHR43649">
    <property type="entry name" value="ARABINOSE-BINDING PROTEIN-RELATED"/>
    <property type="match status" value="1"/>
</dbReference>
<sequence>MKKTWRTSALAIGAIDAMALSSCSFSGSGGSGSSSAAPGGSSSSGAAGGEAVSLTMLVPTYSDTKTSVDGVGTKARWEKVVADFQAKNPNVKITLQVESWDNLETVLKTKIQGNQAPDIYNGGAISGFVADDLLAKAEEITSPETLSNFQDSFNTNEKVGGTQYGLPLLASARALFYNKALLKEAGVEVPKTWDELLTAAKAVKEKTGNPGYGMPLGSEEAQAEAMIWSLGAGGGFGNESEITVDTPQNLEAFDEMKKFIDAGVTQSNPGSTQRTPMMSGFVQGKMGFVYALPPTVAQIKKENPSLEYGIAQPATKDGSAVTLGVADRLASFSKDQAKKDGVKKFMDYFFSDEVYVPFIKGESFLPTTKTGATAMSSDETLKPFLELLPSAKFYPTTNPAWAATDGALKSLTGQIEKSPSADVLKQIQAKADAAS</sequence>
<feature type="chain" id="PRO_5038946879" evidence="1">
    <location>
        <begin position="20"/>
        <end position="435"/>
    </location>
</feature>
<dbReference type="Proteomes" id="UP000265419">
    <property type="component" value="Unassembled WGS sequence"/>
</dbReference>
<gene>
    <name evidence="2" type="ORF">DWB68_02865</name>
</gene>
<dbReference type="InterPro" id="IPR006059">
    <property type="entry name" value="SBP"/>
</dbReference>
<name>A0A399JCQ4_9MICC</name>
<accession>A0A399JCQ4</accession>
<dbReference type="InterPro" id="IPR050490">
    <property type="entry name" value="Bact_solute-bd_prot1"/>
</dbReference>
<feature type="signal peptide" evidence="1">
    <location>
        <begin position="1"/>
        <end position="19"/>
    </location>
</feature>
<evidence type="ECO:0000313" key="2">
    <source>
        <dbReference type="EMBL" id="RII43341.1"/>
    </source>
</evidence>
<protein>
    <submittedName>
        <fullName evidence="2">Extracellular solute-binding protein</fullName>
    </submittedName>
</protein>